<dbReference type="EMBL" id="PNBA02000013">
    <property type="protein sequence ID" value="KAG6403305.1"/>
    <property type="molecule type" value="Genomic_DNA"/>
</dbReference>
<feature type="region of interest" description="Disordered" evidence="1">
    <location>
        <begin position="1"/>
        <end position="38"/>
    </location>
</feature>
<evidence type="ECO:0000313" key="2">
    <source>
        <dbReference type="EMBL" id="KAG6403305.1"/>
    </source>
</evidence>
<gene>
    <name evidence="2" type="ORF">SASPL_135522</name>
</gene>
<sequence length="313" mass="35553">MVMTHGASKAQRDKGGKNRGEEDDFQLYKGRKGGQGRMATMNLVEIPQGDKNPEGMVLLRRPQQQHIKPSYYRQSENGGFDVESFEEVMDAEIIAEEDDGGSIFLEGSSSRPDRNKLLQETSSLAIRTTRYRSIAHQRRCPMFGHVVPVAGEKRLRIRGVNFQHPLLAGRRLKRRVTRAYKITWAAPSENWIKVNTDGAFSSSRNTAGGGGIIRDSYGKMMIRMILTKRELGPAPVRHIIRRIREKLLGLNVKISSIAREGNKPADFLAEQGQWEQGLRFFDLSTAPSRLRVMVEMDEKGLPNFHFQRQWTTT</sequence>
<evidence type="ECO:0008006" key="4">
    <source>
        <dbReference type="Google" id="ProtNLM"/>
    </source>
</evidence>
<name>A0A8X8WWP0_SALSN</name>
<dbReference type="InterPro" id="IPR012337">
    <property type="entry name" value="RNaseH-like_sf"/>
</dbReference>
<dbReference type="PANTHER" id="PTHR47723:SF19">
    <property type="entry name" value="POLYNUCLEOTIDYL TRANSFERASE, RIBONUCLEASE H-LIKE SUPERFAMILY PROTEIN"/>
    <property type="match status" value="1"/>
</dbReference>
<reference evidence="2" key="2">
    <citation type="submission" date="2020-08" db="EMBL/GenBank/DDBJ databases">
        <title>Plant Genome Project.</title>
        <authorList>
            <person name="Zhang R.-G."/>
        </authorList>
    </citation>
    <scope>NUCLEOTIDE SEQUENCE</scope>
    <source>
        <strain evidence="2">Huo1</strain>
        <tissue evidence="2">Leaf</tissue>
    </source>
</reference>
<organism evidence="2">
    <name type="scientific">Salvia splendens</name>
    <name type="common">Scarlet sage</name>
    <dbReference type="NCBI Taxonomy" id="180675"/>
    <lineage>
        <taxon>Eukaryota</taxon>
        <taxon>Viridiplantae</taxon>
        <taxon>Streptophyta</taxon>
        <taxon>Embryophyta</taxon>
        <taxon>Tracheophyta</taxon>
        <taxon>Spermatophyta</taxon>
        <taxon>Magnoliopsida</taxon>
        <taxon>eudicotyledons</taxon>
        <taxon>Gunneridae</taxon>
        <taxon>Pentapetalae</taxon>
        <taxon>asterids</taxon>
        <taxon>lamiids</taxon>
        <taxon>Lamiales</taxon>
        <taxon>Lamiaceae</taxon>
        <taxon>Nepetoideae</taxon>
        <taxon>Mentheae</taxon>
        <taxon>Salviinae</taxon>
        <taxon>Salvia</taxon>
        <taxon>Salvia subgen. Calosphace</taxon>
        <taxon>core Calosphace</taxon>
    </lineage>
</organism>
<feature type="compositionally biased region" description="Basic and acidic residues" evidence="1">
    <location>
        <begin position="10"/>
        <end position="20"/>
    </location>
</feature>
<evidence type="ECO:0000313" key="3">
    <source>
        <dbReference type="Proteomes" id="UP000298416"/>
    </source>
</evidence>
<accession>A0A8X8WWP0</accession>
<proteinExistence type="predicted"/>
<evidence type="ECO:0000256" key="1">
    <source>
        <dbReference type="SAM" id="MobiDB-lite"/>
    </source>
</evidence>
<dbReference type="Proteomes" id="UP000298416">
    <property type="component" value="Unassembled WGS sequence"/>
</dbReference>
<dbReference type="InterPro" id="IPR053151">
    <property type="entry name" value="RNase_H-like"/>
</dbReference>
<protein>
    <recommendedName>
        <fullName evidence="4">RNase H type-1 domain-containing protein</fullName>
    </recommendedName>
</protein>
<keyword evidence="3" id="KW-1185">Reference proteome</keyword>
<comment type="caution">
    <text evidence="2">The sequence shown here is derived from an EMBL/GenBank/DDBJ whole genome shotgun (WGS) entry which is preliminary data.</text>
</comment>
<dbReference type="SUPFAM" id="SSF53098">
    <property type="entry name" value="Ribonuclease H-like"/>
    <property type="match status" value="1"/>
</dbReference>
<dbReference type="PANTHER" id="PTHR47723">
    <property type="entry name" value="OS05G0353850 PROTEIN"/>
    <property type="match status" value="1"/>
</dbReference>
<reference evidence="2" key="1">
    <citation type="submission" date="2018-01" db="EMBL/GenBank/DDBJ databases">
        <authorList>
            <person name="Mao J.F."/>
        </authorList>
    </citation>
    <scope>NUCLEOTIDE SEQUENCE</scope>
    <source>
        <strain evidence="2">Huo1</strain>
        <tissue evidence="2">Leaf</tissue>
    </source>
</reference>
<dbReference type="AlphaFoldDB" id="A0A8X8WWP0"/>